<evidence type="ECO:0000313" key="7">
    <source>
        <dbReference type="EMBL" id="RTG80449.1"/>
    </source>
</evidence>
<dbReference type="InterPro" id="IPR000834">
    <property type="entry name" value="Peptidase_M14"/>
</dbReference>
<evidence type="ECO:0000256" key="5">
    <source>
        <dbReference type="PROSITE-ProRule" id="PRU01379"/>
    </source>
</evidence>
<evidence type="ECO:0000259" key="6">
    <source>
        <dbReference type="PROSITE" id="PS52035"/>
    </source>
</evidence>
<evidence type="ECO:0000256" key="4">
    <source>
        <dbReference type="ARBA" id="ARBA00022833"/>
    </source>
</evidence>
<evidence type="ECO:0000256" key="1">
    <source>
        <dbReference type="ARBA" id="ARBA00001947"/>
    </source>
</evidence>
<keyword evidence="3" id="KW-0479">Metal-binding</keyword>
<protein>
    <recommendedName>
        <fullName evidence="6">Peptidase M14 domain-containing protein</fullName>
    </recommendedName>
</protein>
<accession>A0A430PYE9</accession>
<dbReference type="GO" id="GO:0005615">
    <property type="term" value="C:extracellular space"/>
    <property type="evidence" value="ECO:0007669"/>
    <property type="project" value="TreeGrafter"/>
</dbReference>
<dbReference type="Proteomes" id="UP000290809">
    <property type="component" value="Unassembled WGS sequence"/>
</dbReference>
<evidence type="ECO:0000256" key="3">
    <source>
        <dbReference type="ARBA" id="ARBA00022723"/>
    </source>
</evidence>
<proteinExistence type="inferred from homology"/>
<dbReference type="GO" id="GO:0008270">
    <property type="term" value="F:zinc ion binding"/>
    <property type="evidence" value="ECO:0007669"/>
    <property type="project" value="InterPro"/>
</dbReference>
<name>A0A430PYE9_SCHBO</name>
<evidence type="ECO:0000313" key="8">
    <source>
        <dbReference type="Proteomes" id="UP000290809"/>
    </source>
</evidence>
<comment type="similarity">
    <text evidence="2 5">Belongs to the peptidase M14 family.</text>
</comment>
<reference evidence="7 8" key="1">
    <citation type="journal article" date="2019" name="PLoS Pathog.">
        <title>Genome sequence of the bovine parasite Schistosoma bovis Tanzania.</title>
        <authorList>
            <person name="Oey H."/>
            <person name="Zakrzewski M."/>
            <person name="Gobert G."/>
            <person name="Gravermann K."/>
            <person name="Stoye J."/>
            <person name="Jones M."/>
            <person name="Mcmanus D."/>
            <person name="Krause L."/>
        </authorList>
    </citation>
    <scope>NUCLEOTIDE SEQUENCE [LARGE SCALE GENOMIC DNA]</scope>
    <source>
        <strain evidence="7 8">TAN1997</strain>
    </source>
</reference>
<feature type="non-terminal residue" evidence="7">
    <location>
        <position position="80"/>
    </location>
</feature>
<dbReference type="PROSITE" id="PS52035">
    <property type="entry name" value="PEPTIDASE_M14"/>
    <property type="match status" value="1"/>
</dbReference>
<dbReference type="InterPro" id="IPR057246">
    <property type="entry name" value="CARBOXYPEPT_ZN_1"/>
</dbReference>
<dbReference type="STRING" id="6184.A0A430PYE9"/>
<comment type="caution">
    <text evidence="7">The sequence shown here is derived from an EMBL/GenBank/DDBJ whole genome shotgun (WGS) entry which is preliminary data.</text>
</comment>
<sequence length="80" mass="8870">MTVEDFGYTAEGRPMKGVTISSDSTRPIIWIDAGIHAREWIAPATALSIINKMSMGKKVKQMIQNRHGYVYQVGSSSELL</sequence>
<dbReference type="PROSITE" id="PS00132">
    <property type="entry name" value="CARBOXYPEPT_ZN_1"/>
    <property type="match status" value="1"/>
</dbReference>
<dbReference type="EMBL" id="QMKO01004134">
    <property type="protein sequence ID" value="RTG80449.1"/>
    <property type="molecule type" value="Genomic_DNA"/>
</dbReference>
<evidence type="ECO:0000256" key="2">
    <source>
        <dbReference type="ARBA" id="ARBA00005988"/>
    </source>
</evidence>
<dbReference type="GO" id="GO:0006508">
    <property type="term" value="P:proteolysis"/>
    <property type="evidence" value="ECO:0007669"/>
    <property type="project" value="InterPro"/>
</dbReference>
<dbReference type="Pfam" id="PF00246">
    <property type="entry name" value="Peptidase_M14"/>
    <property type="match status" value="1"/>
</dbReference>
<dbReference type="SUPFAM" id="SSF53187">
    <property type="entry name" value="Zn-dependent exopeptidases"/>
    <property type="match status" value="1"/>
</dbReference>
<feature type="domain" description="Peptidase M14" evidence="6">
    <location>
        <begin position="1"/>
        <end position="80"/>
    </location>
</feature>
<gene>
    <name evidence="7" type="ORF">DC041_0000281</name>
</gene>
<organism evidence="7 8">
    <name type="scientific">Schistosoma bovis</name>
    <name type="common">Blood fluke</name>
    <dbReference type="NCBI Taxonomy" id="6184"/>
    <lineage>
        <taxon>Eukaryota</taxon>
        <taxon>Metazoa</taxon>
        <taxon>Spiralia</taxon>
        <taxon>Lophotrochozoa</taxon>
        <taxon>Platyhelminthes</taxon>
        <taxon>Trematoda</taxon>
        <taxon>Digenea</taxon>
        <taxon>Strigeidida</taxon>
        <taxon>Schistosomatoidea</taxon>
        <taxon>Schistosomatidae</taxon>
        <taxon>Schistosoma</taxon>
    </lineage>
</organism>
<keyword evidence="4" id="KW-0862">Zinc</keyword>
<comment type="cofactor">
    <cofactor evidence="1">
        <name>Zn(2+)</name>
        <dbReference type="ChEBI" id="CHEBI:29105"/>
    </cofactor>
</comment>
<dbReference type="GO" id="GO:0004181">
    <property type="term" value="F:metallocarboxypeptidase activity"/>
    <property type="evidence" value="ECO:0007669"/>
    <property type="project" value="InterPro"/>
</dbReference>
<dbReference type="PANTHER" id="PTHR11705">
    <property type="entry name" value="PROTEASE FAMILY M14 CARBOXYPEPTIDASE A,B"/>
    <property type="match status" value="1"/>
</dbReference>
<comment type="caution">
    <text evidence="5">Lacks conserved residue(s) required for the propagation of feature annotation.</text>
</comment>
<dbReference type="PANTHER" id="PTHR11705:SF91">
    <property type="entry name" value="FI01817P-RELATED"/>
    <property type="match status" value="1"/>
</dbReference>
<dbReference type="AlphaFoldDB" id="A0A430PYE9"/>
<dbReference type="Gene3D" id="3.40.630.10">
    <property type="entry name" value="Zn peptidases"/>
    <property type="match status" value="1"/>
</dbReference>
<keyword evidence="8" id="KW-1185">Reference proteome</keyword>